<name>A0ACA9K5T3_9GLOM</name>
<feature type="non-terminal residue" evidence="1">
    <location>
        <position position="1"/>
    </location>
</feature>
<protein>
    <submittedName>
        <fullName evidence="1">1585_t:CDS:1</fullName>
    </submittedName>
</protein>
<organism evidence="1 2">
    <name type="scientific">Dentiscutata heterogama</name>
    <dbReference type="NCBI Taxonomy" id="1316150"/>
    <lineage>
        <taxon>Eukaryota</taxon>
        <taxon>Fungi</taxon>
        <taxon>Fungi incertae sedis</taxon>
        <taxon>Mucoromycota</taxon>
        <taxon>Glomeromycotina</taxon>
        <taxon>Glomeromycetes</taxon>
        <taxon>Diversisporales</taxon>
        <taxon>Gigasporaceae</taxon>
        <taxon>Dentiscutata</taxon>
    </lineage>
</organism>
<accession>A0ACA9K5T3</accession>
<evidence type="ECO:0000313" key="2">
    <source>
        <dbReference type="Proteomes" id="UP000789702"/>
    </source>
</evidence>
<sequence>VCDWNPIDDAIVKRCVSTLKIFLNSAIYMGIETINIESKLSVNELLDRSTGTVIAEIEELIDNSKDDNSHLNSKFVLPEDIKNKINSSPPPKDSQLLLYKNDSDLVDISQNLIEFFQNIL</sequence>
<dbReference type="Proteomes" id="UP000789702">
    <property type="component" value="Unassembled WGS sequence"/>
</dbReference>
<gene>
    <name evidence="1" type="ORF">DHETER_LOCUS988</name>
</gene>
<reference evidence="1" key="1">
    <citation type="submission" date="2021-06" db="EMBL/GenBank/DDBJ databases">
        <authorList>
            <person name="Kallberg Y."/>
            <person name="Tangrot J."/>
            <person name="Rosling A."/>
        </authorList>
    </citation>
    <scope>NUCLEOTIDE SEQUENCE</scope>
    <source>
        <strain evidence="1">IL203A</strain>
    </source>
</reference>
<proteinExistence type="predicted"/>
<keyword evidence="2" id="KW-1185">Reference proteome</keyword>
<dbReference type="EMBL" id="CAJVPU010000547">
    <property type="protein sequence ID" value="CAG8454184.1"/>
    <property type="molecule type" value="Genomic_DNA"/>
</dbReference>
<evidence type="ECO:0000313" key="1">
    <source>
        <dbReference type="EMBL" id="CAG8454184.1"/>
    </source>
</evidence>
<comment type="caution">
    <text evidence="1">The sequence shown here is derived from an EMBL/GenBank/DDBJ whole genome shotgun (WGS) entry which is preliminary data.</text>
</comment>